<gene>
    <name evidence="2" type="ORF">BD821_11452</name>
</gene>
<evidence type="ECO:0000313" key="2">
    <source>
        <dbReference type="EMBL" id="PPK47012.1"/>
    </source>
</evidence>
<dbReference type="OrthoDB" id="1684731at2"/>
<protein>
    <submittedName>
        <fullName evidence="2">Uncharacterized protein DUF1657</fullName>
    </submittedName>
</protein>
<dbReference type="RefSeq" id="WP_104410346.1">
    <property type="nucleotide sequence ID" value="NZ_PTIS01000014.1"/>
</dbReference>
<proteinExistence type="predicted"/>
<dbReference type="Pfam" id="PF07870">
    <property type="entry name" value="DUF1657"/>
    <property type="match status" value="1"/>
</dbReference>
<comment type="caution">
    <text evidence="2">The sequence shown here is derived from an EMBL/GenBank/DDBJ whole genome shotgun (WGS) entry which is preliminary data.</text>
</comment>
<keyword evidence="1" id="KW-0175">Coiled coil</keyword>
<evidence type="ECO:0000313" key="3">
    <source>
        <dbReference type="Proteomes" id="UP000239863"/>
    </source>
</evidence>
<dbReference type="STRING" id="37659.GCA_000703125_01302"/>
<accession>A0A2S6FWA6</accession>
<dbReference type="AlphaFoldDB" id="A0A2S6FWA6"/>
<dbReference type="Proteomes" id="UP000239863">
    <property type="component" value="Unassembled WGS sequence"/>
</dbReference>
<dbReference type="EMBL" id="PTIS01000014">
    <property type="protein sequence ID" value="PPK47012.1"/>
    <property type="molecule type" value="Genomic_DNA"/>
</dbReference>
<reference evidence="2 3" key="1">
    <citation type="submission" date="2018-02" db="EMBL/GenBank/DDBJ databases">
        <title>Genomic Encyclopedia of Archaeal and Bacterial Type Strains, Phase II (KMG-II): from individual species to whole genera.</title>
        <authorList>
            <person name="Goeker M."/>
        </authorList>
    </citation>
    <scope>NUCLEOTIDE SEQUENCE [LARGE SCALE GENOMIC DNA]</scope>
    <source>
        <strain evidence="2 3">DSM 15099</strain>
    </source>
</reference>
<feature type="coiled-coil region" evidence="1">
    <location>
        <begin position="34"/>
        <end position="68"/>
    </location>
</feature>
<evidence type="ECO:0000256" key="1">
    <source>
        <dbReference type="SAM" id="Coils"/>
    </source>
</evidence>
<organism evidence="2 3">
    <name type="scientific">Clostridium algidicarnis DSM 15099</name>
    <dbReference type="NCBI Taxonomy" id="1121295"/>
    <lineage>
        <taxon>Bacteria</taxon>
        <taxon>Bacillati</taxon>
        <taxon>Bacillota</taxon>
        <taxon>Clostridia</taxon>
        <taxon>Eubacteriales</taxon>
        <taxon>Clostridiaceae</taxon>
        <taxon>Clostridium</taxon>
    </lineage>
</organism>
<dbReference type="InterPro" id="IPR012452">
    <property type="entry name" value="DUF1657"/>
</dbReference>
<name>A0A2S6FWA6_9CLOT</name>
<sequence>MTVASKVNQTLASLKGIKSTLKIYSIQEQKKEAKDIYEESLLETKEIIEDLENRIKVLELQEPQYKGN</sequence>